<evidence type="ECO:0000313" key="10">
    <source>
        <dbReference type="Proteomes" id="UP001183420"/>
    </source>
</evidence>
<accession>A0ABU2LUA0</accession>
<evidence type="ECO:0000256" key="3">
    <source>
        <dbReference type="ARBA" id="ARBA00022801"/>
    </source>
</evidence>
<dbReference type="RefSeq" id="WP_311600634.1">
    <property type="nucleotide sequence ID" value="NZ_JAVREM010000026.1"/>
</dbReference>
<keyword evidence="3 6" id="KW-0378">Hydrolase</keyword>
<dbReference type="InterPro" id="IPR001915">
    <property type="entry name" value="Peptidase_M48"/>
</dbReference>
<dbReference type="PANTHER" id="PTHR34978:SF3">
    <property type="entry name" value="SLR0241 PROTEIN"/>
    <property type="match status" value="1"/>
</dbReference>
<evidence type="ECO:0000256" key="4">
    <source>
        <dbReference type="ARBA" id="ARBA00022833"/>
    </source>
</evidence>
<evidence type="ECO:0000256" key="6">
    <source>
        <dbReference type="RuleBase" id="RU003983"/>
    </source>
</evidence>
<evidence type="ECO:0000256" key="5">
    <source>
        <dbReference type="ARBA" id="ARBA00023049"/>
    </source>
</evidence>
<keyword evidence="7" id="KW-0472">Membrane</keyword>
<evidence type="ECO:0000256" key="2">
    <source>
        <dbReference type="ARBA" id="ARBA00022723"/>
    </source>
</evidence>
<sequence>MLTLLLHALALGYPATRLLAGAAWVARFPETALRLWHAAVLGFFASLTAVLLLAAHDLWEHLVAWLFHAHEKKVHAAYAGSVPLTGIADAALLLLLAGAGALSATGAYRFVRARRQRAEHRLVVDALAEPVPSRVSGLRVLDHATPAAFCVPGSGGRSRVVLTTGALRLLTPRQLAATVEHELAHLRLRHHHAILVADTVTAAVGWTGLLRDYAPQVRRLSEMAADDRAARRHGRTNLASALLDLGTVTDVVPGQRAGTLPMTGPDLAERVRRLIDRPLAGGRARLLPTIALGVGTVLLAIPAAVSLAPAASIAGTAHVEKPHRE</sequence>
<proteinExistence type="inferred from homology"/>
<comment type="similarity">
    <text evidence="6">Belongs to the peptidase M48 family.</text>
</comment>
<keyword evidence="10" id="KW-1185">Reference proteome</keyword>
<reference evidence="10" key="1">
    <citation type="submission" date="2023-07" db="EMBL/GenBank/DDBJ databases">
        <title>30 novel species of actinomycetes from the DSMZ collection.</title>
        <authorList>
            <person name="Nouioui I."/>
        </authorList>
    </citation>
    <scope>NUCLEOTIDE SEQUENCE [LARGE SCALE GENOMIC DNA]</scope>
    <source>
        <strain evidence="10">DSM 44918</strain>
    </source>
</reference>
<feature type="transmembrane region" description="Helical" evidence="7">
    <location>
        <begin position="76"/>
        <end position="102"/>
    </location>
</feature>
<evidence type="ECO:0000313" key="9">
    <source>
        <dbReference type="EMBL" id="MDT0320608.1"/>
    </source>
</evidence>
<keyword evidence="5 6" id="KW-0482">Metalloprotease</keyword>
<keyword evidence="4 6" id="KW-0862">Zinc</keyword>
<feature type="domain" description="Peptidase M48" evidence="8">
    <location>
        <begin position="140"/>
        <end position="274"/>
    </location>
</feature>
<protein>
    <submittedName>
        <fullName evidence="9">M56 family metallopeptidase</fullName>
    </submittedName>
</protein>
<dbReference type="Pfam" id="PF01435">
    <property type="entry name" value="Peptidase_M48"/>
    <property type="match status" value="1"/>
</dbReference>
<dbReference type="InterPro" id="IPR052173">
    <property type="entry name" value="Beta-lactam_resp_regulator"/>
</dbReference>
<dbReference type="Proteomes" id="UP001183420">
    <property type="component" value="Unassembled WGS sequence"/>
</dbReference>
<keyword evidence="7" id="KW-1133">Transmembrane helix</keyword>
<evidence type="ECO:0000256" key="7">
    <source>
        <dbReference type="SAM" id="Phobius"/>
    </source>
</evidence>
<evidence type="ECO:0000256" key="1">
    <source>
        <dbReference type="ARBA" id="ARBA00022670"/>
    </source>
</evidence>
<gene>
    <name evidence="9" type="ORF">RNC47_19935</name>
</gene>
<comment type="caution">
    <text evidence="9">The sequence shown here is derived from an EMBL/GenBank/DDBJ whole genome shotgun (WGS) entry which is preliminary data.</text>
</comment>
<dbReference type="PANTHER" id="PTHR34978">
    <property type="entry name" value="POSSIBLE SENSOR-TRANSDUCER PROTEIN BLAR"/>
    <property type="match status" value="1"/>
</dbReference>
<keyword evidence="1 6" id="KW-0645">Protease</keyword>
<name>A0ABU2LUA0_9ACTN</name>
<dbReference type="Gene3D" id="3.30.2010.10">
    <property type="entry name" value="Metalloproteases ('zincins'), catalytic domain"/>
    <property type="match status" value="1"/>
</dbReference>
<organism evidence="9 10">
    <name type="scientific">Streptomyces millisiae</name>
    <dbReference type="NCBI Taxonomy" id="3075542"/>
    <lineage>
        <taxon>Bacteria</taxon>
        <taxon>Bacillati</taxon>
        <taxon>Actinomycetota</taxon>
        <taxon>Actinomycetes</taxon>
        <taxon>Kitasatosporales</taxon>
        <taxon>Streptomycetaceae</taxon>
        <taxon>Streptomyces</taxon>
    </lineage>
</organism>
<comment type="cofactor">
    <cofactor evidence="6">
        <name>Zn(2+)</name>
        <dbReference type="ChEBI" id="CHEBI:29105"/>
    </cofactor>
    <text evidence="6">Binds 1 zinc ion per subunit.</text>
</comment>
<keyword evidence="7" id="KW-0812">Transmembrane</keyword>
<dbReference type="EMBL" id="JAVREM010000026">
    <property type="protein sequence ID" value="MDT0320608.1"/>
    <property type="molecule type" value="Genomic_DNA"/>
</dbReference>
<keyword evidence="2" id="KW-0479">Metal-binding</keyword>
<feature type="transmembrane region" description="Helical" evidence="7">
    <location>
        <begin position="36"/>
        <end position="55"/>
    </location>
</feature>
<evidence type="ECO:0000259" key="8">
    <source>
        <dbReference type="Pfam" id="PF01435"/>
    </source>
</evidence>
<dbReference type="CDD" id="cd07326">
    <property type="entry name" value="M56_BlaR1_MecR1_like"/>
    <property type="match status" value="1"/>
</dbReference>